<evidence type="ECO:0000313" key="2">
    <source>
        <dbReference type="EMBL" id="QIQ03643.1"/>
    </source>
</evidence>
<gene>
    <name evidence="2" type="ORF">HA039_16065</name>
</gene>
<accession>A0A6G9GZD3</accession>
<feature type="compositionally biased region" description="Basic and acidic residues" evidence="1">
    <location>
        <begin position="153"/>
        <end position="168"/>
    </location>
</feature>
<feature type="region of interest" description="Disordered" evidence="1">
    <location>
        <begin position="143"/>
        <end position="168"/>
    </location>
</feature>
<feature type="region of interest" description="Disordered" evidence="1">
    <location>
        <begin position="495"/>
        <end position="518"/>
    </location>
</feature>
<keyword evidence="3" id="KW-1185">Reference proteome</keyword>
<name>A0A6G9GZD3_9ACTN</name>
<dbReference type="Proteomes" id="UP000501179">
    <property type="component" value="Chromosome"/>
</dbReference>
<dbReference type="KEGG" id="slia:HA039_16065"/>
<evidence type="ECO:0000313" key="3">
    <source>
        <dbReference type="Proteomes" id="UP000501179"/>
    </source>
</evidence>
<proteinExistence type="predicted"/>
<organism evidence="2 3">
    <name type="scientific">Streptomyces liangshanensis</name>
    <dbReference type="NCBI Taxonomy" id="2717324"/>
    <lineage>
        <taxon>Bacteria</taxon>
        <taxon>Bacillati</taxon>
        <taxon>Actinomycetota</taxon>
        <taxon>Actinomycetes</taxon>
        <taxon>Kitasatosporales</taxon>
        <taxon>Streptomycetaceae</taxon>
        <taxon>Streptomyces</taxon>
    </lineage>
</organism>
<dbReference type="AlphaFoldDB" id="A0A6G9GZD3"/>
<dbReference type="RefSeq" id="WP_167029930.1">
    <property type="nucleotide sequence ID" value="NZ_CP050177.1"/>
</dbReference>
<sequence>MALRSENTIPPHLLMWQRVREYAVPPSMIETATARRAVGDWGGACAAARVDVDLDPRAVRERHGTELAARLRADLRRLAPDLLRWHMPRSAPDGRLRAGLTLSLVRYEGYGRHGAAPPHLVVRTPPAWADAGQRMSLAWWEEPSEHPAAGRPPHLDSPGHPHPHPDRRFRLDLHRHLWDAERADELARRCGASRPTPPEAPAEGLSADRLSAEGLLAGRLTPEALSAEGPPADGLPADGLPALHDYPWASTSWAAEAELLLRADGRNPRGAFTVRLGTRNRAVLELVAPDDHHAPTWRPLRETLPPQDVAALPVLPEAAARVLPDLELLRNGLIAADRLHPLVAGALAGSWPTTSAASPDAAPPPGDPHRVECRGEVHRIALRAGTLAAVDHDPAQLRREELLMAFGGPGLPCLRAIDAVHRDPEALPAVRERLGHGDIAGALAVVEGLLGPGAILRDGPLREELESAAARRIDHGLFRAGLADVYPGAGADGGAAASGDYAKASHRRRLDRHTPRETRLKHTYRGRPRSAQHVST</sequence>
<protein>
    <submittedName>
        <fullName evidence="2">Uncharacterized protein</fullName>
    </submittedName>
</protein>
<dbReference type="EMBL" id="CP050177">
    <property type="protein sequence ID" value="QIQ03643.1"/>
    <property type="molecule type" value="Genomic_DNA"/>
</dbReference>
<reference evidence="2 3" key="1">
    <citation type="submission" date="2020-03" db="EMBL/GenBank/DDBJ databases">
        <title>A novel species.</title>
        <authorList>
            <person name="Gao J."/>
        </authorList>
    </citation>
    <scope>NUCLEOTIDE SEQUENCE [LARGE SCALE GENOMIC DNA]</scope>
    <source>
        <strain evidence="2 3">QMT-12</strain>
    </source>
</reference>
<evidence type="ECO:0000256" key="1">
    <source>
        <dbReference type="SAM" id="MobiDB-lite"/>
    </source>
</evidence>